<gene>
    <name evidence="5" type="ORF">EC973_001477</name>
</gene>
<dbReference type="PANTHER" id="PTHR24346:SF30">
    <property type="entry name" value="MATERNAL EMBRYONIC LEUCINE ZIPPER KINASE"/>
    <property type="match status" value="1"/>
</dbReference>
<dbReference type="Pfam" id="PF00069">
    <property type="entry name" value="Pkinase"/>
    <property type="match status" value="1"/>
</dbReference>
<evidence type="ECO:0000313" key="6">
    <source>
        <dbReference type="Proteomes" id="UP000605846"/>
    </source>
</evidence>
<dbReference type="Gene3D" id="1.10.510.10">
    <property type="entry name" value="Transferase(Phosphotransferase) domain 1"/>
    <property type="match status" value="1"/>
</dbReference>
<reference evidence="5" key="1">
    <citation type="submission" date="2020-01" db="EMBL/GenBank/DDBJ databases">
        <title>Genome Sequencing of Three Apophysomyces-Like Fungal Strains Confirms a Novel Fungal Genus in the Mucoromycota with divergent Burkholderia-like Endosymbiotic Bacteria.</title>
        <authorList>
            <person name="Stajich J.E."/>
            <person name="Macias A.M."/>
            <person name="Carter-House D."/>
            <person name="Lovett B."/>
            <person name="Kasson L.R."/>
            <person name="Berry K."/>
            <person name="Grigoriev I."/>
            <person name="Chang Y."/>
            <person name="Spatafora J."/>
            <person name="Kasson M.T."/>
        </authorList>
    </citation>
    <scope>NUCLEOTIDE SEQUENCE</scope>
    <source>
        <strain evidence="5">NRRL A-21654</strain>
    </source>
</reference>
<feature type="domain" description="Protein kinase" evidence="4">
    <location>
        <begin position="1"/>
        <end position="216"/>
    </location>
</feature>
<dbReference type="Proteomes" id="UP000605846">
    <property type="component" value="Unassembled WGS sequence"/>
</dbReference>
<evidence type="ECO:0000256" key="1">
    <source>
        <dbReference type="ARBA" id="ARBA00022741"/>
    </source>
</evidence>
<dbReference type="InterPro" id="IPR011009">
    <property type="entry name" value="Kinase-like_dom_sf"/>
</dbReference>
<dbReference type="OrthoDB" id="410920at2759"/>
<comment type="caution">
    <text evidence="5">The sequence shown here is derived from an EMBL/GenBank/DDBJ whole genome shotgun (WGS) entry which is preliminary data.</text>
</comment>
<dbReference type="SUPFAM" id="SSF56112">
    <property type="entry name" value="Protein kinase-like (PK-like)"/>
    <property type="match status" value="1"/>
</dbReference>
<keyword evidence="1" id="KW-0547">Nucleotide-binding</keyword>
<dbReference type="EMBL" id="JABAYA010000134">
    <property type="protein sequence ID" value="KAF7723961.1"/>
    <property type="molecule type" value="Genomic_DNA"/>
</dbReference>
<feature type="region of interest" description="Disordered" evidence="3">
    <location>
        <begin position="226"/>
        <end position="247"/>
    </location>
</feature>
<dbReference type="AlphaFoldDB" id="A0A8H7BK96"/>
<dbReference type="GO" id="GO:0005737">
    <property type="term" value="C:cytoplasm"/>
    <property type="evidence" value="ECO:0007669"/>
    <property type="project" value="TreeGrafter"/>
</dbReference>
<evidence type="ECO:0000259" key="4">
    <source>
        <dbReference type="PROSITE" id="PS50011"/>
    </source>
</evidence>
<keyword evidence="6" id="KW-1185">Reference proteome</keyword>
<accession>A0A8H7BK96</accession>
<dbReference type="GO" id="GO:0004674">
    <property type="term" value="F:protein serine/threonine kinase activity"/>
    <property type="evidence" value="ECO:0007669"/>
    <property type="project" value="TreeGrafter"/>
</dbReference>
<protein>
    <recommendedName>
        <fullName evidence="4">Protein kinase domain-containing protein</fullName>
    </recommendedName>
</protein>
<organism evidence="5 6">
    <name type="scientific">Apophysomyces ossiformis</name>
    <dbReference type="NCBI Taxonomy" id="679940"/>
    <lineage>
        <taxon>Eukaryota</taxon>
        <taxon>Fungi</taxon>
        <taxon>Fungi incertae sedis</taxon>
        <taxon>Mucoromycota</taxon>
        <taxon>Mucoromycotina</taxon>
        <taxon>Mucoromycetes</taxon>
        <taxon>Mucorales</taxon>
        <taxon>Mucorineae</taxon>
        <taxon>Mucoraceae</taxon>
        <taxon>Apophysomyces</taxon>
    </lineage>
</organism>
<name>A0A8H7BK96_9FUNG</name>
<proteinExistence type="predicted"/>
<evidence type="ECO:0000256" key="2">
    <source>
        <dbReference type="ARBA" id="ARBA00022840"/>
    </source>
</evidence>
<dbReference type="SMART" id="SM00220">
    <property type="entry name" value="S_TKc"/>
    <property type="match status" value="1"/>
</dbReference>
<dbReference type="PANTHER" id="PTHR24346">
    <property type="entry name" value="MAP/MICROTUBULE AFFINITY-REGULATING KINASE"/>
    <property type="match status" value="1"/>
</dbReference>
<keyword evidence="2" id="KW-0067">ATP-binding</keyword>
<dbReference type="InterPro" id="IPR000719">
    <property type="entry name" value="Prot_kinase_dom"/>
</dbReference>
<dbReference type="PROSITE" id="PS50011">
    <property type="entry name" value="PROTEIN_KINASE_DOM"/>
    <property type="match status" value="1"/>
</dbReference>
<evidence type="ECO:0000256" key="3">
    <source>
        <dbReference type="SAM" id="MobiDB-lite"/>
    </source>
</evidence>
<evidence type="ECO:0000313" key="5">
    <source>
        <dbReference type="EMBL" id="KAF7723961.1"/>
    </source>
</evidence>
<sequence>MFRSWRQASSIRSPLFSPDQPPLPNLRPAHASFLSLPRKLYTIPEEIESMHSHRLSRSSSLYETNAIDEWRIKSKFVEMAEATFRLNHRPQPTKVVVGFDNYDNVHKLTFFFADEQTRERDFHGNSQYIPPETALYEKYHRERTGIWILGISLYRMLTGRYPFKASNDRLMFKKMLHADFTIPYHVSDEARDLLRRMLTADATRASMDLLMFHPWLKPFCLDIPSQHRSTSPPSTPPAPLSSSSFVSLDKPSSSSKLKHSSVKKLKTKFTHFIRFLVAGPYPPPRRPYQDLMSMG</sequence>
<dbReference type="GO" id="GO:0005524">
    <property type="term" value="F:ATP binding"/>
    <property type="evidence" value="ECO:0007669"/>
    <property type="project" value="UniProtKB-KW"/>
</dbReference>
<dbReference type="GO" id="GO:0035556">
    <property type="term" value="P:intracellular signal transduction"/>
    <property type="evidence" value="ECO:0007669"/>
    <property type="project" value="TreeGrafter"/>
</dbReference>